<keyword evidence="2 6" id="KW-0479">Metal-binding</keyword>
<feature type="region of interest" description="Disordered" evidence="7">
    <location>
        <begin position="1"/>
        <end position="25"/>
    </location>
</feature>
<keyword evidence="5 6" id="KW-0539">Nucleus</keyword>
<dbReference type="GO" id="GO:0007548">
    <property type="term" value="P:sex differentiation"/>
    <property type="evidence" value="ECO:0007669"/>
    <property type="project" value="TreeGrafter"/>
</dbReference>
<keyword evidence="10" id="KW-1185">Reference proteome</keyword>
<reference evidence="9" key="2">
    <citation type="submission" date="2020-05" db="UniProtKB">
        <authorList>
            <consortium name="EnsemblMetazoa"/>
        </authorList>
    </citation>
    <scope>IDENTIFICATION</scope>
    <source>
        <strain evidence="9">IAEA</strain>
    </source>
</reference>
<dbReference type="Pfam" id="PF03474">
    <property type="entry name" value="DMA"/>
    <property type="match status" value="1"/>
</dbReference>
<keyword evidence="4 6" id="KW-0238">DNA-binding</keyword>
<accession>A0A1A9ZUK3</accession>
<dbReference type="PROSITE" id="PS50809">
    <property type="entry name" value="DM_2"/>
    <property type="match status" value="1"/>
</dbReference>
<evidence type="ECO:0000256" key="3">
    <source>
        <dbReference type="ARBA" id="ARBA00022833"/>
    </source>
</evidence>
<keyword evidence="3 6" id="KW-0862">Zinc</keyword>
<evidence type="ECO:0000256" key="7">
    <source>
        <dbReference type="SAM" id="MobiDB-lite"/>
    </source>
</evidence>
<feature type="compositionally biased region" description="Basic and acidic residues" evidence="7">
    <location>
        <begin position="1"/>
        <end position="11"/>
    </location>
</feature>
<dbReference type="VEuPathDB" id="VectorBase:GPAI025555"/>
<evidence type="ECO:0000256" key="5">
    <source>
        <dbReference type="ARBA" id="ARBA00023242"/>
    </source>
</evidence>
<dbReference type="AlphaFoldDB" id="A0A1A9ZUK3"/>
<evidence type="ECO:0000259" key="8">
    <source>
        <dbReference type="PROSITE" id="PS50809"/>
    </source>
</evidence>
<proteinExistence type="inferred from homology"/>
<evidence type="ECO:0000256" key="1">
    <source>
        <dbReference type="ARBA" id="ARBA00006834"/>
    </source>
</evidence>
<comment type="subcellular location">
    <subcellularLocation>
        <location evidence="6">Nucleus</location>
    </subcellularLocation>
</comment>
<evidence type="ECO:0000313" key="10">
    <source>
        <dbReference type="Proteomes" id="UP000092445"/>
    </source>
</evidence>
<dbReference type="SUPFAM" id="SSF82927">
    <property type="entry name" value="Cysteine-rich DNA binding domain, (DM domain)"/>
    <property type="match status" value="1"/>
</dbReference>
<dbReference type="InterPro" id="IPR036407">
    <property type="entry name" value="DM_DNA-bd_sf"/>
</dbReference>
<dbReference type="GO" id="GO:0000981">
    <property type="term" value="F:DNA-binding transcription factor activity, RNA polymerase II-specific"/>
    <property type="evidence" value="ECO:0007669"/>
    <property type="project" value="TreeGrafter"/>
</dbReference>
<dbReference type="CDD" id="cd14370">
    <property type="entry name" value="CUE_DMA"/>
    <property type="match status" value="1"/>
</dbReference>
<dbReference type="GO" id="GO:0005634">
    <property type="term" value="C:nucleus"/>
    <property type="evidence" value="ECO:0007669"/>
    <property type="project" value="UniProtKB-SubCell"/>
</dbReference>
<dbReference type="PANTHER" id="PTHR12322:SF121">
    <property type="entry name" value="DOUBLESEX-MAB RELATED 93B"/>
    <property type="match status" value="1"/>
</dbReference>
<feature type="DNA-binding region" description="DM" evidence="6">
    <location>
        <begin position="54"/>
        <end position="127"/>
    </location>
</feature>
<dbReference type="SMART" id="SM00301">
    <property type="entry name" value="DM"/>
    <property type="match status" value="1"/>
</dbReference>
<dbReference type="GO" id="GO:0046872">
    <property type="term" value="F:metal ion binding"/>
    <property type="evidence" value="ECO:0007669"/>
    <property type="project" value="UniProtKB-KW"/>
</dbReference>
<dbReference type="STRING" id="7398.A0A1A9ZUK3"/>
<name>A0A1A9ZUK3_GLOPL</name>
<dbReference type="PROSITE" id="PS40000">
    <property type="entry name" value="DM_1"/>
    <property type="match status" value="1"/>
</dbReference>
<protein>
    <recommendedName>
        <fullName evidence="8">DM domain-containing protein</fullName>
    </recommendedName>
</protein>
<sequence>MSQKDDNEKSEIASSTSSSSSSSNLIRVKRSRKVIKSIDDRQEKCVAVNRVPKCARCRNHGWISELRGHKKNCSYKNCRCAKCVLIFERQRIMAAQTYFVGYNQSKVNKLMGLLYSVIAKKQVALKRQQAVEDAIALRLVASKTGQQMTTLPPGNIYGLTKAATTDTSIVAEGYQAVEDLSITTGKLLENHDETMKTTTTPTTTTTEMKSSLNPMMMTTKVPQSAIELLTQLFPQRKRNVLELILKRCDLDLIKAIENITTIKKPFEKSMDDQTKEENFESPRSSAFKPVHSSVSKMQLNPVTSLSGPVCSSSTAMYPKWFVPLTFPITFQGHLAPVLPPTTATTLALHSSESARRERLLRRSDILFMLSSNQMF</sequence>
<dbReference type="InterPro" id="IPR001275">
    <property type="entry name" value="DM_DNA-bd"/>
</dbReference>
<dbReference type="InterPro" id="IPR026607">
    <property type="entry name" value="DMRT"/>
</dbReference>
<comment type="similarity">
    <text evidence="1">Belongs to the DMRT family.</text>
</comment>
<dbReference type="Pfam" id="PF00751">
    <property type="entry name" value="DM"/>
    <property type="match status" value="1"/>
</dbReference>
<reference evidence="10" key="1">
    <citation type="submission" date="2014-03" db="EMBL/GenBank/DDBJ databases">
        <authorList>
            <person name="Aksoy S."/>
            <person name="Warren W."/>
            <person name="Wilson R.K."/>
        </authorList>
    </citation>
    <scope>NUCLEOTIDE SEQUENCE [LARGE SCALE GENOMIC DNA]</scope>
    <source>
        <strain evidence="10">IAEA</strain>
    </source>
</reference>
<dbReference type="InterPro" id="IPR005173">
    <property type="entry name" value="DMA"/>
</dbReference>
<evidence type="ECO:0000256" key="6">
    <source>
        <dbReference type="PROSITE-ProRule" id="PRU00070"/>
    </source>
</evidence>
<dbReference type="Gene3D" id="4.10.1040.10">
    <property type="entry name" value="DM DNA-binding domain"/>
    <property type="match status" value="1"/>
</dbReference>
<feature type="domain" description="DM" evidence="8">
    <location>
        <begin position="54"/>
        <end position="127"/>
    </location>
</feature>
<feature type="compositionally biased region" description="Low complexity" evidence="7">
    <location>
        <begin position="14"/>
        <end position="23"/>
    </location>
</feature>
<evidence type="ECO:0000256" key="2">
    <source>
        <dbReference type="ARBA" id="ARBA00022723"/>
    </source>
</evidence>
<evidence type="ECO:0000313" key="9">
    <source>
        <dbReference type="EnsemblMetazoa" id="GPAI025555-PA"/>
    </source>
</evidence>
<dbReference type="PANTHER" id="PTHR12322">
    <property type="entry name" value="DOUBLESEX AND MAB-3 RELATED TRANSCRIPTION FACTOR DMRT"/>
    <property type="match status" value="1"/>
</dbReference>
<dbReference type="FunFam" id="4.10.1040.10:FF:000001">
    <property type="entry name" value="doublesex- and mab-3-related transcription factor 1"/>
    <property type="match status" value="1"/>
</dbReference>
<organism evidence="9 10">
    <name type="scientific">Glossina pallidipes</name>
    <name type="common">Tsetse fly</name>
    <dbReference type="NCBI Taxonomy" id="7398"/>
    <lineage>
        <taxon>Eukaryota</taxon>
        <taxon>Metazoa</taxon>
        <taxon>Ecdysozoa</taxon>
        <taxon>Arthropoda</taxon>
        <taxon>Hexapoda</taxon>
        <taxon>Insecta</taxon>
        <taxon>Pterygota</taxon>
        <taxon>Neoptera</taxon>
        <taxon>Endopterygota</taxon>
        <taxon>Diptera</taxon>
        <taxon>Brachycera</taxon>
        <taxon>Muscomorpha</taxon>
        <taxon>Hippoboscoidea</taxon>
        <taxon>Glossinidae</taxon>
        <taxon>Glossina</taxon>
    </lineage>
</organism>
<dbReference type="EnsemblMetazoa" id="GPAI025555-RA">
    <property type="protein sequence ID" value="GPAI025555-PA"/>
    <property type="gene ID" value="GPAI025555"/>
</dbReference>
<dbReference type="Proteomes" id="UP000092445">
    <property type="component" value="Unassembled WGS sequence"/>
</dbReference>
<dbReference type="GO" id="GO:0000978">
    <property type="term" value="F:RNA polymerase II cis-regulatory region sequence-specific DNA binding"/>
    <property type="evidence" value="ECO:0007669"/>
    <property type="project" value="TreeGrafter"/>
</dbReference>
<evidence type="ECO:0000256" key="4">
    <source>
        <dbReference type="ARBA" id="ARBA00023125"/>
    </source>
</evidence>